<proteinExistence type="inferred from homology"/>
<dbReference type="Pfam" id="PF12854">
    <property type="entry name" value="PPR_1"/>
    <property type="match status" value="1"/>
</dbReference>
<keyword evidence="5" id="KW-0732">Signal</keyword>
<organism evidence="6 7">
    <name type="scientific">Eleusine coracana subsp. coracana</name>
    <dbReference type="NCBI Taxonomy" id="191504"/>
    <lineage>
        <taxon>Eukaryota</taxon>
        <taxon>Viridiplantae</taxon>
        <taxon>Streptophyta</taxon>
        <taxon>Embryophyta</taxon>
        <taxon>Tracheophyta</taxon>
        <taxon>Spermatophyta</taxon>
        <taxon>Magnoliopsida</taxon>
        <taxon>Liliopsida</taxon>
        <taxon>Poales</taxon>
        <taxon>Poaceae</taxon>
        <taxon>PACMAD clade</taxon>
        <taxon>Chloridoideae</taxon>
        <taxon>Cynodonteae</taxon>
        <taxon>Eleusininae</taxon>
        <taxon>Eleusine</taxon>
    </lineage>
</organism>
<dbReference type="NCBIfam" id="TIGR00756">
    <property type="entry name" value="PPR"/>
    <property type="match status" value="2"/>
</dbReference>
<sequence length="166" mass="18100">MSPYCGFSAAVSLLILGAGQARLGLRRHPQLLTVIACAPASPSVRNGSALAVSLFNRMAQSGAKNVASDICTYNIIIACFCRMGHLDLGFAAFCQILKMGWRVDTIIFSHLLRALCAEKKMNDAMDIVLRRMPELGCTPDVFSYTILLKGLCDEKKKVKRLLSCSI</sequence>
<gene>
    <name evidence="6" type="primary">gb29764</name>
    <name evidence="6" type="ORF">PR202_gb29764</name>
</gene>
<evidence type="ECO:0000256" key="1">
    <source>
        <dbReference type="ARBA" id="ARBA00007626"/>
    </source>
</evidence>
<evidence type="ECO:0000256" key="2">
    <source>
        <dbReference type="ARBA" id="ARBA00022737"/>
    </source>
</evidence>
<feature type="repeat" description="PPR" evidence="4">
    <location>
        <begin position="104"/>
        <end position="139"/>
    </location>
</feature>
<evidence type="ECO:0000313" key="7">
    <source>
        <dbReference type="Proteomes" id="UP001054889"/>
    </source>
</evidence>
<evidence type="ECO:0000256" key="5">
    <source>
        <dbReference type="SAM" id="SignalP"/>
    </source>
</evidence>
<dbReference type="Proteomes" id="UP001054889">
    <property type="component" value="Unassembled WGS sequence"/>
</dbReference>
<evidence type="ECO:0008006" key="8">
    <source>
        <dbReference type="Google" id="ProtNLM"/>
    </source>
</evidence>
<feature type="signal peptide" evidence="5">
    <location>
        <begin position="1"/>
        <end position="21"/>
    </location>
</feature>
<dbReference type="InterPro" id="IPR011990">
    <property type="entry name" value="TPR-like_helical_dom_sf"/>
</dbReference>
<dbReference type="PROSITE" id="PS51375">
    <property type="entry name" value="PPR"/>
    <property type="match status" value="2"/>
</dbReference>
<reference evidence="6" key="2">
    <citation type="submission" date="2021-12" db="EMBL/GenBank/DDBJ databases">
        <title>Resequencing data analysis of finger millet.</title>
        <authorList>
            <person name="Hatakeyama M."/>
            <person name="Aluri S."/>
            <person name="Balachadran M.T."/>
            <person name="Sivarajan S.R."/>
            <person name="Poveda L."/>
            <person name="Shimizu-Inatsugi R."/>
            <person name="Schlapbach R."/>
            <person name="Sreeman S.M."/>
            <person name="Shimizu K.K."/>
        </authorList>
    </citation>
    <scope>NUCLEOTIDE SEQUENCE</scope>
</reference>
<name>A0AAV5G077_ELECO</name>
<evidence type="ECO:0000256" key="3">
    <source>
        <dbReference type="ARBA" id="ARBA00022946"/>
    </source>
</evidence>
<dbReference type="Pfam" id="PF13041">
    <property type="entry name" value="PPR_2"/>
    <property type="match status" value="1"/>
</dbReference>
<feature type="repeat" description="PPR" evidence="4">
    <location>
        <begin position="69"/>
        <end position="103"/>
    </location>
</feature>
<comment type="similarity">
    <text evidence="1">Belongs to the PPR family. P subfamily.</text>
</comment>
<dbReference type="PANTHER" id="PTHR47941">
    <property type="entry name" value="PENTATRICOPEPTIDE REPEAT-CONTAINING PROTEIN 3, MITOCHONDRIAL"/>
    <property type="match status" value="1"/>
</dbReference>
<dbReference type="InterPro" id="IPR002885">
    <property type="entry name" value="PPR_rpt"/>
</dbReference>
<dbReference type="EMBL" id="BQKI01000144">
    <property type="protein sequence ID" value="GJN40534.1"/>
    <property type="molecule type" value="Genomic_DNA"/>
</dbReference>
<dbReference type="Gene3D" id="1.25.40.10">
    <property type="entry name" value="Tetratricopeptide repeat domain"/>
    <property type="match status" value="1"/>
</dbReference>
<accession>A0AAV5G077</accession>
<dbReference type="AlphaFoldDB" id="A0AAV5G077"/>
<reference evidence="6" key="1">
    <citation type="journal article" date="2018" name="DNA Res.">
        <title>Multiple hybrid de novo genome assembly of finger millet, an orphan allotetraploid crop.</title>
        <authorList>
            <person name="Hatakeyama M."/>
            <person name="Aluri S."/>
            <person name="Balachadran M.T."/>
            <person name="Sivarajan S.R."/>
            <person name="Patrignani A."/>
            <person name="Gruter S."/>
            <person name="Poveda L."/>
            <person name="Shimizu-Inatsugi R."/>
            <person name="Baeten J."/>
            <person name="Francoijs K.J."/>
            <person name="Nataraja K.N."/>
            <person name="Reddy Y.A.N."/>
            <person name="Phadnis S."/>
            <person name="Ravikumar R.L."/>
            <person name="Schlapbach R."/>
            <person name="Sreeman S.M."/>
            <person name="Shimizu K.K."/>
        </authorList>
    </citation>
    <scope>NUCLEOTIDE SEQUENCE</scope>
</reference>
<evidence type="ECO:0000313" key="6">
    <source>
        <dbReference type="EMBL" id="GJN40534.1"/>
    </source>
</evidence>
<keyword evidence="2" id="KW-0677">Repeat</keyword>
<comment type="caution">
    <text evidence="6">The sequence shown here is derived from an EMBL/GenBank/DDBJ whole genome shotgun (WGS) entry which is preliminary data.</text>
</comment>
<protein>
    <recommendedName>
        <fullName evidence="8">Pentatricopeptide repeat-containing protein</fullName>
    </recommendedName>
</protein>
<keyword evidence="7" id="KW-1185">Reference proteome</keyword>
<feature type="chain" id="PRO_5043808887" description="Pentatricopeptide repeat-containing protein" evidence="5">
    <location>
        <begin position="22"/>
        <end position="166"/>
    </location>
</feature>
<keyword evidence="3" id="KW-0809">Transit peptide</keyword>
<evidence type="ECO:0000256" key="4">
    <source>
        <dbReference type="PROSITE-ProRule" id="PRU00708"/>
    </source>
</evidence>